<evidence type="ECO:0000313" key="2">
    <source>
        <dbReference type="Proteomes" id="UP000288805"/>
    </source>
</evidence>
<dbReference type="AlphaFoldDB" id="A0A438F1F0"/>
<dbReference type="Proteomes" id="UP000288805">
    <property type="component" value="Unassembled WGS sequence"/>
</dbReference>
<comment type="caution">
    <text evidence="1">The sequence shown here is derived from an EMBL/GenBank/DDBJ whole genome shotgun (WGS) entry which is preliminary data.</text>
</comment>
<organism evidence="1 2">
    <name type="scientific">Vitis vinifera</name>
    <name type="common">Grape</name>
    <dbReference type="NCBI Taxonomy" id="29760"/>
    <lineage>
        <taxon>Eukaryota</taxon>
        <taxon>Viridiplantae</taxon>
        <taxon>Streptophyta</taxon>
        <taxon>Embryophyta</taxon>
        <taxon>Tracheophyta</taxon>
        <taxon>Spermatophyta</taxon>
        <taxon>Magnoliopsida</taxon>
        <taxon>eudicotyledons</taxon>
        <taxon>Gunneridae</taxon>
        <taxon>Pentapetalae</taxon>
        <taxon>rosids</taxon>
        <taxon>Vitales</taxon>
        <taxon>Vitaceae</taxon>
        <taxon>Viteae</taxon>
        <taxon>Vitis</taxon>
    </lineage>
</organism>
<accession>A0A438F1F0</accession>
<evidence type="ECO:0008006" key="3">
    <source>
        <dbReference type="Google" id="ProtNLM"/>
    </source>
</evidence>
<evidence type="ECO:0000313" key="1">
    <source>
        <dbReference type="EMBL" id="RVW53839.1"/>
    </source>
</evidence>
<dbReference type="EMBL" id="QGNW01001139">
    <property type="protein sequence ID" value="RVW53839.1"/>
    <property type="molecule type" value="Genomic_DNA"/>
</dbReference>
<name>A0A438F1F0_VITVI</name>
<reference evidence="1 2" key="1">
    <citation type="journal article" date="2018" name="PLoS Genet.">
        <title>Population sequencing reveals clonal diversity and ancestral inbreeding in the grapevine cultivar Chardonnay.</title>
        <authorList>
            <person name="Roach M.J."/>
            <person name="Johnson D.L."/>
            <person name="Bohlmann J."/>
            <person name="van Vuuren H.J."/>
            <person name="Jones S.J."/>
            <person name="Pretorius I.S."/>
            <person name="Schmidt S.A."/>
            <person name="Borneman A.R."/>
        </authorList>
    </citation>
    <scope>NUCLEOTIDE SEQUENCE [LARGE SCALE GENOMIC DNA]</scope>
    <source>
        <strain evidence="2">cv. Chardonnay</strain>
        <tissue evidence="1">Leaf</tissue>
    </source>
</reference>
<proteinExistence type="predicted"/>
<gene>
    <name evidence="1" type="ORF">CK203_088556</name>
</gene>
<protein>
    <recommendedName>
        <fullName evidence="3">DUF4283 domain-containing protein</fullName>
    </recommendedName>
</protein>
<sequence length="251" mass="28196">MVLEICFGARFFMETSDCKEIWRGKKDVGILAFQGRVMEWGFGRRLGMGGWSLEKRVLLRDAWVAQLWDQSGNLGHWDPRVPFKLSLESWVPKRVSFFAREAIWGKNSNFGSTKKEGLGLTKYTVDGLCANILCSDQAHMLLKSATNFLFLVSTSCEDGVSALYKSGGLRVLASQMSTLADGLARKAFALWLEGAESCYHDNDRKSYRKVWIEGGRDYKLEMRSNRVGDFQGAEGSGQKVVELRGSFSSED</sequence>